<dbReference type="AlphaFoldDB" id="A0A228EKG5"/>
<evidence type="ECO:0000256" key="1">
    <source>
        <dbReference type="SAM" id="MobiDB-lite"/>
    </source>
</evidence>
<evidence type="ECO:0000313" key="2">
    <source>
        <dbReference type="EMBL" id="PRF54746.1"/>
    </source>
</evidence>
<organism evidence="2 3">
    <name type="scientific">Burkholderia multivorans</name>
    <dbReference type="NCBI Taxonomy" id="87883"/>
    <lineage>
        <taxon>Bacteria</taxon>
        <taxon>Pseudomonadati</taxon>
        <taxon>Pseudomonadota</taxon>
        <taxon>Betaproteobacteria</taxon>
        <taxon>Burkholderiales</taxon>
        <taxon>Burkholderiaceae</taxon>
        <taxon>Burkholderia</taxon>
        <taxon>Burkholderia cepacia complex</taxon>
    </lineage>
</organism>
<evidence type="ECO:0000313" key="3">
    <source>
        <dbReference type="Proteomes" id="UP000238982"/>
    </source>
</evidence>
<reference evidence="2 3" key="1">
    <citation type="submission" date="2018-03" db="EMBL/GenBank/DDBJ databases">
        <authorList>
            <person name="Keele B.F."/>
        </authorList>
    </citation>
    <scope>NUCLEOTIDE SEQUENCE [LARGE SCALE GENOMIC DNA]</scope>
    <source>
        <strain evidence="2 3">AU19729</strain>
    </source>
</reference>
<dbReference type="EMBL" id="PVGH01000107">
    <property type="protein sequence ID" value="PRF54746.1"/>
    <property type="molecule type" value="Genomic_DNA"/>
</dbReference>
<dbReference type="Proteomes" id="UP000238982">
    <property type="component" value="Unassembled WGS sequence"/>
</dbReference>
<name>A0A228EKG5_9BURK</name>
<protein>
    <submittedName>
        <fullName evidence="2">Uncharacterized protein</fullName>
    </submittedName>
</protein>
<sequence length="62" mass="6389">MTVWTDGRNACRAASVALRTLGRGENTTDPRRGCDNAPPANPDGASRTAGHRSGPAAGISLR</sequence>
<gene>
    <name evidence="2" type="ORF">C6Q15_27795</name>
</gene>
<proteinExistence type="predicted"/>
<accession>A0A228EKG5</accession>
<feature type="region of interest" description="Disordered" evidence="1">
    <location>
        <begin position="19"/>
        <end position="62"/>
    </location>
</feature>
<comment type="caution">
    <text evidence="2">The sequence shown here is derived from an EMBL/GenBank/DDBJ whole genome shotgun (WGS) entry which is preliminary data.</text>
</comment>